<evidence type="ECO:0000259" key="2">
    <source>
        <dbReference type="PROSITE" id="PS51499"/>
    </source>
</evidence>
<proteinExistence type="predicted"/>
<keyword evidence="4" id="KW-1185">Reference proteome</keyword>
<feature type="domain" description="APO" evidence="2">
    <location>
        <begin position="145"/>
        <end position="230"/>
    </location>
</feature>
<feature type="compositionally biased region" description="Polar residues" evidence="1">
    <location>
        <begin position="8"/>
        <end position="20"/>
    </location>
</feature>
<dbReference type="InterPro" id="IPR023342">
    <property type="entry name" value="APO_dom"/>
</dbReference>
<accession>A0A834W7M2</accession>
<dbReference type="PROSITE" id="PS51499">
    <property type="entry name" value="APO"/>
    <property type="match status" value="2"/>
</dbReference>
<dbReference type="GO" id="GO:0003723">
    <property type="term" value="F:RNA binding"/>
    <property type="evidence" value="ECO:0007669"/>
    <property type="project" value="InterPro"/>
</dbReference>
<dbReference type="Proteomes" id="UP000634136">
    <property type="component" value="Unassembled WGS sequence"/>
</dbReference>
<dbReference type="Pfam" id="PF05634">
    <property type="entry name" value="APO_RNA-bind"/>
    <property type="match status" value="2"/>
</dbReference>
<dbReference type="PANTHER" id="PTHR10388">
    <property type="entry name" value="EUKARYOTIC TRANSLATION INITIATION FACTOR SUI1"/>
    <property type="match status" value="1"/>
</dbReference>
<dbReference type="OrthoDB" id="1926485at2759"/>
<evidence type="ECO:0000256" key="1">
    <source>
        <dbReference type="SAM" id="MobiDB-lite"/>
    </source>
</evidence>
<evidence type="ECO:0000313" key="3">
    <source>
        <dbReference type="EMBL" id="KAF7813320.1"/>
    </source>
</evidence>
<reference evidence="3" key="1">
    <citation type="submission" date="2020-09" db="EMBL/GenBank/DDBJ databases">
        <title>Genome-Enabled Discovery of Anthraquinone Biosynthesis in Senna tora.</title>
        <authorList>
            <person name="Kang S.-H."/>
            <person name="Pandey R.P."/>
            <person name="Lee C.-M."/>
            <person name="Sim J.-S."/>
            <person name="Jeong J.-T."/>
            <person name="Choi B.-S."/>
            <person name="Jung M."/>
            <person name="Ginzburg D."/>
            <person name="Zhao K."/>
            <person name="Won S.Y."/>
            <person name="Oh T.-J."/>
            <person name="Yu Y."/>
            <person name="Kim N.-H."/>
            <person name="Lee O.R."/>
            <person name="Lee T.-H."/>
            <person name="Bashyal P."/>
            <person name="Kim T.-S."/>
            <person name="Lee W.-H."/>
            <person name="Kawkins C."/>
            <person name="Kim C.-K."/>
            <person name="Kim J.S."/>
            <person name="Ahn B.O."/>
            <person name="Rhee S.Y."/>
            <person name="Sohng J.K."/>
        </authorList>
    </citation>
    <scope>NUCLEOTIDE SEQUENCE</scope>
    <source>
        <tissue evidence="3">Leaf</tissue>
    </source>
</reference>
<sequence length="424" mass="47653">MIQRLPVVSSSPWNLSSKSGSPGIEFMRPQLSASEFYSLGCPEKLSSLPSGGKTVGRKKQPQNVDFPPPLPKKKKKPYPIPFKEIKQAAREDKKLAQMGIEKPLEPPKNGLLVPDLIPVAYEVFDAWKILIKGLAQLLHIIPVHGCSECSEVHVGQFGHHIKDCLGPTSSQRHSFHTWVKGSINDVLVPIESYHLYDPFGRRITHETRFDFDRIPAVVELCIQAGVDIPEYPSRRRTKPVRMLGKRVIDRGGYVQEPKPWRSAELSSLIDFDTYQACERFPPPPVSDLPRIAQETIGAYEVVRKGVRTLMKKYTVKACGYCSEVHVGPWGHNAKLCGAFKHQWRDGKHGWQDATVEEVFPPNYVWHVRDPAGPPLMGSLKRFYGKAPAVVEVCMQAGAQIPNEYKPMMRLDIVIPDAEEAKMIA</sequence>
<organism evidence="3 4">
    <name type="scientific">Senna tora</name>
    <dbReference type="NCBI Taxonomy" id="362788"/>
    <lineage>
        <taxon>Eukaryota</taxon>
        <taxon>Viridiplantae</taxon>
        <taxon>Streptophyta</taxon>
        <taxon>Embryophyta</taxon>
        <taxon>Tracheophyta</taxon>
        <taxon>Spermatophyta</taxon>
        <taxon>Magnoliopsida</taxon>
        <taxon>eudicotyledons</taxon>
        <taxon>Gunneridae</taxon>
        <taxon>Pentapetalae</taxon>
        <taxon>rosids</taxon>
        <taxon>fabids</taxon>
        <taxon>Fabales</taxon>
        <taxon>Fabaceae</taxon>
        <taxon>Caesalpinioideae</taxon>
        <taxon>Cassia clade</taxon>
        <taxon>Senna</taxon>
    </lineage>
</organism>
<feature type="domain" description="APO" evidence="2">
    <location>
        <begin position="317"/>
        <end position="402"/>
    </location>
</feature>
<dbReference type="AlphaFoldDB" id="A0A834W7M2"/>
<comment type="caution">
    <text evidence="3">The sequence shown here is derived from an EMBL/GenBank/DDBJ whole genome shotgun (WGS) entry which is preliminary data.</text>
</comment>
<feature type="region of interest" description="Disordered" evidence="1">
    <location>
        <begin position="48"/>
        <end position="73"/>
    </location>
</feature>
<protein>
    <submittedName>
        <fullName evidence="3">APO protein 1, chloroplastic-like</fullName>
    </submittedName>
</protein>
<evidence type="ECO:0000313" key="4">
    <source>
        <dbReference type="Proteomes" id="UP000634136"/>
    </source>
</evidence>
<gene>
    <name evidence="3" type="ORF">G2W53_034296</name>
</gene>
<name>A0A834W7M2_9FABA</name>
<feature type="region of interest" description="Disordered" evidence="1">
    <location>
        <begin position="1"/>
        <end position="20"/>
    </location>
</feature>
<dbReference type="EMBL" id="JAAIUW010000010">
    <property type="protein sequence ID" value="KAF7813320.1"/>
    <property type="molecule type" value="Genomic_DNA"/>
</dbReference>